<keyword evidence="4 8" id="KW-0347">Helicase</keyword>
<dbReference type="AlphaFoldDB" id="A0A9P4JGG0"/>
<evidence type="ECO:0000256" key="9">
    <source>
        <dbReference type="SAM" id="MobiDB-lite"/>
    </source>
</evidence>
<dbReference type="FunFam" id="3.40.50.300:FF:000008">
    <property type="entry name" value="ATP-dependent RNA helicase RhlB"/>
    <property type="match status" value="1"/>
</dbReference>
<dbReference type="PANTHER" id="PTHR47958">
    <property type="entry name" value="ATP-DEPENDENT RNA HELICASE DBP3"/>
    <property type="match status" value="1"/>
</dbReference>
<feature type="domain" description="Helicase C-terminal" evidence="11">
    <location>
        <begin position="402"/>
        <end position="566"/>
    </location>
</feature>
<evidence type="ECO:0000256" key="3">
    <source>
        <dbReference type="ARBA" id="ARBA00022801"/>
    </source>
</evidence>
<evidence type="ECO:0000256" key="1">
    <source>
        <dbReference type="ARBA" id="ARBA00012552"/>
    </source>
</evidence>
<keyword evidence="2 8" id="KW-0547">Nucleotide-binding</keyword>
<evidence type="ECO:0000256" key="7">
    <source>
        <dbReference type="PROSITE-ProRule" id="PRU00552"/>
    </source>
</evidence>
<gene>
    <name evidence="13" type="ORF">GQ43DRAFT_137274</name>
</gene>
<feature type="domain" description="Helicase ATP-binding" evidence="10">
    <location>
        <begin position="194"/>
        <end position="390"/>
    </location>
</feature>
<dbReference type="GO" id="GO:0005524">
    <property type="term" value="F:ATP binding"/>
    <property type="evidence" value="ECO:0007669"/>
    <property type="project" value="UniProtKB-KW"/>
</dbReference>
<dbReference type="CDD" id="cd18787">
    <property type="entry name" value="SF2_C_DEAD"/>
    <property type="match status" value="1"/>
</dbReference>
<proteinExistence type="inferred from homology"/>
<organism evidence="13 14">
    <name type="scientific">Delitschia confertaspora ATCC 74209</name>
    <dbReference type="NCBI Taxonomy" id="1513339"/>
    <lineage>
        <taxon>Eukaryota</taxon>
        <taxon>Fungi</taxon>
        <taxon>Dikarya</taxon>
        <taxon>Ascomycota</taxon>
        <taxon>Pezizomycotina</taxon>
        <taxon>Dothideomycetes</taxon>
        <taxon>Pleosporomycetidae</taxon>
        <taxon>Pleosporales</taxon>
        <taxon>Delitschiaceae</taxon>
        <taxon>Delitschia</taxon>
    </lineage>
</organism>
<evidence type="ECO:0000259" key="12">
    <source>
        <dbReference type="PROSITE" id="PS51195"/>
    </source>
</evidence>
<dbReference type="Pfam" id="PF00271">
    <property type="entry name" value="Helicase_C"/>
    <property type="match status" value="1"/>
</dbReference>
<protein>
    <recommendedName>
        <fullName evidence="1">RNA helicase</fullName>
        <ecNumber evidence="1">3.6.4.13</ecNumber>
    </recommendedName>
</protein>
<feature type="region of interest" description="Disordered" evidence="9">
    <location>
        <begin position="567"/>
        <end position="625"/>
    </location>
</feature>
<evidence type="ECO:0000313" key="13">
    <source>
        <dbReference type="EMBL" id="KAF2198946.1"/>
    </source>
</evidence>
<sequence>MSNFATRDFSGGGLDFKAAVTNSGAPDFGSGDKGGDASAATAVDETANAERLAALEQERQAAAAKARDAGWAPQVPYNYTENTNPAGEIGEAPDAAAPAAPWLADAVIYEWCDEYGEVGPRNEELERELFQAEHRMRSGGAIQALTFDVSVEGPEASRPAPVREFDDAGLHPVMRENVRLCGYVAPTVIQAYCIPAVLMGHDVVACAQTGSGKTGAYLIPILSRLMGKAKALAAPRPNPKGYNRMTDRVRAEPLVLIVCPTRELACQIFDDCRRLCYRTQLRPCVIYGGAPTRTQRESLEMGCDVLIATPGRLMDFMQQQNLVAFHRLKFTVIDEADELLSNGWEECMEKIFSGADVNVDADHTYLMFSATFPKEARKLAKEYMEDDFVKIRVGRVGSTHANIKQTIVWVDDSSKNQALFDLVFNSEPCRTLIFVNAKRKAEMVDDFLYNKGLPSTSIHSDRTQREREDALRAFKMAKCPILVATGVTARGLDVSGVGHVINYDMPSTAYGGITEYVHRIGRTGRIGNVGRATSFYNEGNEEIADALVKLLVENKQEVPDFLQDRIPETLDFDEDKTDNEDDDGGFGAAGFGAGDDAGSSEGDVNGSEAGGFKADNDDENKMASW</sequence>
<dbReference type="GO" id="GO:0016787">
    <property type="term" value="F:hydrolase activity"/>
    <property type="evidence" value="ECO:0007669"/>
    <property type="project" value="UniProtKB-KW"/>
</dbReference>
<feature type="compositionally biased region" description="Acidic residues" evidence="9">
    <location>
        <begin position="570"/>
        <end position="584"/>
    </location>
</feature>
<accession>A0A9P4JGG0</accession>
<dbReference type="PROSITE" id="PS51194">
    <property type="entry name" value="HELICASE_CTER"/>
    <property type="match status" value="1"/>
</dbReference>
<evidence type="ECO:0000256" key="2">
    <source>
        <dbReference type="ARBA" id="ARBA00022741"/>
    </source>
</evidence>
<dbReference type="PROSITE" id="PS00039">
    <property type="entry name" value="DEAD_ATP_HELICASE"/>
    <property type="match status" value="1"/>
</dbReference>
<dbReference type="EC" id="3.6.4.13" evidence="1"/>
<evidence type="ECO:0000259" key="11">
    <source>
        <dbReference type="PROSITE" id="PS51194"/>
    </source>
</evidence>
<dbReference type="Pfam" id="PF00270">
    <property type="entry name" value="DEAD"/>
    <property type="match status" value="1"/>
</dbReference>
<evidence type="ECO:0000256" key="6">
    <source>
        <dbReference type="ARBA" id="ARBA00047984"/>
    </source>
</evidence>
<keyword evidence="3 8" id="KW-0378">Hydrolase</keyword>
<dbReference type="EMBL" id="ML994106">
    <property type="protein sequence ID" value="KAF2198946.1"/>
    <property type="molecule type" value="Genomic_DNA"/>
</dbReference>
<evidence type="ECO:0000256" key="8">
    <source>
        <dbReference type="RuleBase" id="RU000492"/>
    </source>
</evidence>
<name>A0A9P4JGG0_9PLEO</name>
<dbReference type="SUPFAM" id="SSF52540">
    <property type="entry name" value="P-loop containing nucleoside triphosphate hydrolases"/>
    <property type="match status" value="1"/>
</dbReference>
<dbReference type="InterPro" id="IPR014001">
    <property type="entry name" value="Helicase_ATP-bd"/>
</dbReference>
<feature type="region of interest" description="Disordered" evidence="9">
    <location>
        <begin position="1"/>
        <end position="43"/>
    </location>
</feature>
<dbReference type="GO" id="GO:0003676">
    <property type="term" value="F:nucleic acid binding"/>
    <property type="evidence" value="ECO:0007669"/>
    <property type="project" value="InterPro"/>
</dbReference>
<feature type="short sequence motif" description="Q motif" evidence="7">
    <location>
        <begin position="163"/>
        <end position="191"/>
    </location>
</feature>
<feature type="domain" description="DEAD-box RNA helicase Q" evidence="12">
    <location>
        <begin position="163"/>
        <end position="191"/>
    </location>
</feature>
<evidence type="ECO:0000259" key="10">
    <source>
        <dbReference type="PROSITE" id="PS51192"/>
    </source>
</evidence>
<dbReference type="OrthoDB" id="196131at2759"/>
<evidence type="ECO:0000256" key="4">
    <source>
        <dbReference type="ARBA" id="ARBA00022806"/>
    </source>
</evidence>
<keyword evidence="5 8" id="KW-0067">ATP-binding</keyword>
<dbReference type="InterPro" id="IPR027417">
    <property type="entry name" value="P-loop_NTPase"/>
</dbReference>
<dbReference type="InterPro" id="IPR011545">
    <property type="entry name" value="DEAD/DEAH_box_helicase_dom"/>
</dbReference>
<comment type="similarity">
    <text evidence="8">Belongs to the DEAD box helicase family.</text>
</comment>
<dbReference type="SMART" id="SM00487">
    <property type="entry name" value="DEXDc"/>
    <property type="match status" value="1"/>
</dbReference>
<dbReference type="Proteomes" id="UP000799536">
    <property type="component" value="Unassembled WGS sequence"/>
</dbReference>
<dbReference type="Gene3D" id="3.40.50.300">
    <property type="entry name" value="P-loop containing nucleotide triphosphate hydrolases"/>
    <property type="match status" value="2"/>
</dbReference>
<comment type="catalytic activity">
    <reaction evidence="6">
        <text>ATP + H2O = ADP + phosphate + H(+)</text>
        <dbReference type="Rhea" id="RHEA:13065"/>
        <dbReference type="ChEBI" id="CHEBI:15377"/>
        <dbReference type="ChEBI" id="CHEBI:15378"/>
        <dbReference type="ChEBI" id="CHEBI:30616"/>
        <dbReference type="ChEBI" id="CHEBI:43474"/>
        <dbReference type="ChEBI" id="CHEBI:456216"/>
        <dbReference type="EC" id="3.6.4.13"/>
    </reaction>
</comment>
<feature type="compositionally biased region" description="Gly residues" evidence="9">
    <location>
        <begin position="585"/>
        <end position="595"/>
    </location>
</feature>
<dbReference type="PROSITE" id="PS51195">
    <property type="entry name" value="Q_MOTIF"/>
    <property type="match status" value="1"/>
</dbReference>
<dbReference type="SMART" id="SM00490">
    <property type="entry name" value="HELICc"/>
    <property type="match status" value="1"/>
</dbReference>
<dbReference type="InterPro" id="IPR000629">
    <property type="entry name" value="RNA-helicase_DEAD-box_CS"/>
</dbReference>
<dbReference type="InterPro" id="IPR014014">
    <property type="entry name" value="RNA_helicase_DEAD_Q_motif"/>
</dbReference>
<comment type="caution">
    <text evidence="13">The sequence shown here is derived from an EMBL/GenBank/DDBJ whole genome shotgun (WGS) entry which is preliminary data.</text>
</comment>
<dbReference type="PROSITE" id="PS51192">
    <property type="entry name" value="HELICASE_ATP_BIND_1"/>
    <property type="match status" value="1"/>
</dbReference>
<evidence type="ECO:0000256" key="5">
    <source>
        <dbReference type="ARBA" id="ARBA00022840"/>
    </source>
</evidence>
<dbReference type="InterPro" id="IPR001650">
    <property type="entry name" value="Helicase_C-like"/>
</dbReference>
<keyword evidence="14" id="KW-1185">Reference proteome</keyword>
<dbReference type="GO" id="GO:0003724">
    <property type="term" value="F:RNA helicase activity"/>
    <property type="evidence" value="ECO:0007669"/>
    <property type="project" value="UniProtKB-EC"/>
</dbReference>
<evidence type="ECO:0000313" key="14">
    <source>
        <dbReference type="Proteomes" id="UP000799536"/>
    </source>
</evidence>
<reference evidence="13" key="1">
    <citation type="journal article" date="2020" name="Stud. Mycol.">
        <title>101 Dothideomycetes genomes: a test case for predicting lifestyles and emergence of pathogens.</title>
        <authorList>
            <person name="Haridas S."/>
            <person name="Albert R."/>
            <person name="Binder M."/>
            <person name="Bloem J."/>
            <person name="Labutti K."/>
            <person name="Salamov A."/>
            <person name="Andreopoulos B."/>
            <person name="Baker S."/>
            <person name="Barry K."/>
            <person name="Bills G."/>
            <person name="Bluhm B."/>
            <person name="Cannon C."/>
            <person name="Castanera R."/>
            <person name="Culley D."/>
            <person name="Daum C."/>
            <person name="Ezra D."/>
            <person name="Gonzalez J."/>
            <person name="Henrissat B."/>
            <person name="Kuo A."/>
            <person name="Liang C."/>
            <person name="Lipzen A."/>
            <person name="Lutzoni F."/>
            <person name="Magnuson J."/>
            <person name="Mondo S."/>
            <person name="Nolan M."/>
            <person name="Ohm R."/>
            <person name="Pangilinan J."/>
            <person name="Park H.-J."/>
            <person name="Ramirez L."/>
            <person name="Alfaro M."/>
            <person name="Sun H."/>
            <person name="Tritt A."/>
            <person name="Yoshinaga Y."/>
            <person name="Zwiers L.-H."/>
            <person name="Turgeon B."/>
            <person name="Goodwin S."/>
            <person name="Spatafora J."/>
            <person name="Crous P."/>
            <person name="Grigoriev I."/>
        </authorList>
    </citation>
    <scope>NUCLEOTIDE SEQUENCE</scope>
    <source>
        <strain evidence="13">ATCC 74209</strain>
    </source>
</reference>